<dbReference type="GO" id="GO:0036503">
    <property type="term" value="P:ERAD pathway"/>
    <property type="evidence" value="ECO:0007669"/>
    <property type="project" value="UniProtKB-ARBA"/>
</dbReference>
<sequence>MTGIAYLHSAYLFPSDHDPQISSSSSTSRSSKKNPFLTLGHIREPPSFGSTPVNGVDEDGFEIVEEPFADRKHEKEDQQQSQQQDRRQPRIQYSFERSPVHTEDAKVNQTHDRLLAIKDMLRHAWFGFVPKMQTYNHKSKTQRIQIRGEWVDAMDTLLLASMMDEYSLAKNKILELSESRRAAQKQSIPYGEVAVEQVQEQGEQRQEQEEDDIDGGDNDADTHGIGFYETVVRQLGGLLSIYELERAQGKEDPKILKAAVELGDQLALAFQGPNKALPANTIFSSGRVGFNKVLAGKVSLAEVSTFQLEFRQLSHFSSNEKYKGLAENNIKYLALLNPRVPGLYPAYFDPKDGAA</sequence>
<dbReference type="SUPFAM" id="SSF48225">
    <property type="entry name" value="Seven-hairpin glycosidases"/>
    <property type="match status" value="1"/>
</dbReference>
<protein>
    <submittedName>
        <fullName evidence="7">Endoplasmic reticulum mannosyl-oligosaccharide 1,2-alpha-mannosidase</fullName>
    </submittedName>
</protein>
<evidence type="ECO:0000313" key="7">
    <source>
        <dbReference type="EMBL" id="KAG0278258.1"/>
    </source>
</evidence>
<feature type="compositionally biased region" description="Basic and acidic residues" evidence="6">
    <location>
        <begin position="68"/>
        <end position="88"/>
    </location>
</feature>
<feature type="non-terminal residue" evidence="7">
    <location>
        <position position="355"/>
    </location>
</feature>
<dbReference type="GO" id="GO:0004571">
    <property type="term" value="F:mannosyl-oligosaccharide 1,2-alpha-mannosidase activity"/>
    <property type="evidence" value="ECO:0007669"/>
    <property type="project" value="InterPro"/>
</dbReference>
<dbReference type="InterPro" id="IPR036026">
    <property type="entry name" value="Seven-hairpin_glycosidases"/>
</dbReference>
<keyword evidence="8" id="KW-1185">Reference proteome</keyword>
<evidence type="ECO:0000256" key="3">
    <source>
        <dbReference type="ARBA" id="ARBA00007658"/>
    </source>
</evidence>
<comment type="caution">
    <text evidence="7">The sequence shown here is derived from an EMBL/GenBank/DDBJ whole genome shotgun (WGS) entry which is preliminary data.</text>
</comment>
<evidence type="ECO:0000256" key="4">
    <source>
        <dbReference type="ARBA" id="ARBA00022801"/>
    </source>
</evidence>
<comment type="cofactor">
    <cofactor evidence="1">
        <name>Ca(2+)</name>
        <dbReference type="ChEBI" id="CHEBI:29108"/>
    </cofactor>
</comment>
<comment type="pathway">
    <text evidence="2">Protein modification; protein glycosylation.</text>
</comment>
<evidence type="ECO:0000256" key="6">
    <source>
        <dbReference type="SAM" id="MobiDB-lite"/>
    </source>
</evidence>
<name>A0AAD4H8Z6_9FUNG</name>
<gene>
    <name evidence="7" type="primary">MAN1B1</name>
    <name evidence="7" type="ORF">BGZ95_004380</name>
</gene>
<feature type="region of interest" description="Disordered" evidence="6">
    <location>
        <begin position="196"/>
        <end position="220"/>
    </location>
</feature>
<dbReference type="Proteomes" id="UP001194580">
    <property type="component" value="Unassembled WGS sequence"/>
</dbReference>
<dbReference type="GO" id="GO:0005783">
    <property type="term" value="C:endoplasmic reticulum"/>
    <property type="evidence" value="ECO:0007669"/>
    <property type="project" value="TreeGrafter"/>
</dbReference>
<evidence type="ECO:0000256" key="5">
    <source>
        <dbReference type="ARBA" id="ARBA00023157"/>
    </source>
</evidence>
<feature type="region of interest" description="Disordered" evidence="6">
    <location>
        <begin position="12"/>
        <end position="91"/>
    </location>
</feature>
<evidence type="ECO:0000256" key="2">
    <source>
        <dbReference type="ARBA" id="ARBA00004922"/>
    </source>
</evidence>
<feature type="compositionally biased region" description="Acidic residues" evidence="6">
    <location>
        <begin position="56"/>
        <end position="67"/>
    </location>
</feature>
<dbReference type="Gene3D" id="1.50.10.10">
    <property type="match status" value="1"/>
</dbReference>
<accession>A0AAD4H8Z6</accession>
<keyword evidence="5" id="KW-1015">Disulfide bond</keyword>
<dbReference type="InterPro" id="IPR001382">
    <property type="entry name" value="Glyco_hydro_47"/>
</dbReference>
<dbReference type="InterPro" id="IPR012341">
    <property type="entry name" value="6hp_glycosidase-like_sf"/>
</dbReference>
<dbReference type="GO" id="GO:0005509">
    <property type="term" value="F:calcium ion binding"/>
    <property type="evidence" value="ECO:0007669"/>
    <property type="project" value="InterPro"/>
</dbReference>
<feature type="compositionally biased region" description="Acidic residues" evidence="6">
    <location>
        <begin position="208"/>
        <end position="219"/>
    </location>
</feature>
<dbReference type="GO" id="GO:0016020">
    <property type="term" value="C:membrane"/>
    <property type="evidence" value="ECO:0007669"/>
    <property type="project" value="InterPro"/>
</dbReference>
<evidence type="ECO:0000313" key="8">
    <source>
        <dbReference type="Proteomes" id="UP001194580"/>
    </source>
</evidence>
<dbReference type="GO" id="GO:0005975">
    <property type="term" value="P:carbohydrate metabolic process"/>
    <property type="evidence" value="ECO:0007669"/>
    <property type="project" value="InterPro"/>
</dbReference>
<dbReference type="InterPro" id="IPR050749">
    <property type="entry name" value="Glycosyl_Hydrolase_47"/>
</dbReference>
<evidence type="ECO:0000256" key="1">
    <source>
        <dbReference type="ARBA" id="ARBA00001913"/>
    </source>
</evidence>
<organism evidence="7 8">
    <name type="scientific">Linnemannia exigua</name>
    <dbReference type="NCBI Taxonomy" id="604196"/>
    <lineage>
        <taxon>Eukaryota</taxon>
        <taxon>Fungi</taxon>
        <taxon>Fungi incertae sedis</taxon>
        <taxon>Mucoromycota</taxon>
        <taxon>Mortierellomycotina</taxon>
        <taxon>Mortierellomycetes</taxon>
        <taxon>Mortierellales</taxon>
        <taxon>Mortierellaceae</taxon>
        <taxon>Linnemannia</taxon>
    </lineage>
</organism>
<dbReference type="EMBL" id="JAAAIL010000209">
    <property type="protein sequence ID" value="KAG0278258.1"/>
    <property type="molecule type" value="Genomic_DNA"/>
</dbReference>
<dbReference type="PANTHER" id="PTHR11742">
    <property type="entry name" value="MANNOSYL-OLIGOSACCHARIDE ALPHA-1,2-MANNOSIDASE-RELATED"/>
    <property type="match status" value="1"/>
</dbReference>
<comment type="similarity">
    <text evidence="3">Belongs to the glycosyl hydrolase 47 family.</text>
</comment>
<proteinExistence type="inferred from homology"/>
<reference evidence="7" key="1">
    <citation type="journal article" date="2020" name="Fungal Divers.">
        <title>Resolving the Mortierellaceae phylogeny through synthesis of multi-gene phylogenetics and phylogenomics.</title>
        <authorList>
            <person name="Vandepol N."/>
            <person name="Liber J."/>
            <person name="Desiro A."/>
            <person name="Na H."/>
            <person name="Kennedy M."/>
            <person name="Barry K."/>
            <person name="Grigoriev I.V."/>
            <person name="Miller A.N."/>
            <person name="O'Donnell K."/>
            <person name="Stajich J.E."/>
            <person name="Bonito G."/>
        </authorList>
    </citation>
    <scope>NUCLEOTIDE SEQUENCE</scope>
    <source>
        <strain evidence="7">NRRL 28262</strain>
    </source>
</reference>
<dbReference type="AlphaFoldDB" id="A0AAD4H8Z6"/>
<dbReference type="Pfam" id="PF01532">
    <property type="entry name" value="Glyco_hydro_47"/>
    <property type="match status" value="1"/>
</dbReference>
<keyword evidence="4" id="KW-0378">Hydrolase</keyword>